<evidence type="ECO:0000256" key="5">
    <source>
        <dbReference type="ARBA" id="ARBA00022519"/>
    </source>
</evidence>
<reference evidence="15" key="1">
    <citation type="submission" date="2018-08" db="EMBL/GenBank/DDBJ databases">
        <title>Thalassotalea euphylliae genome.</title>
        <authorList>
            <person name="Summers S."/>
            <person name="Rice S.A."/>
            <person name="Freckelton M.L."/>
            <person name="Nedved B.T."/>
            <person name="Hadfield M.G."/>
        </authorList>
    </citation>
    <scope>NUCLEOTIDE SEQUENCE [LARGE SCALE GENOMIC DNA]</scope>
    <source>
        <strain evidence="15">H3</strain>
    </source>
</reference>
<keyword evidence="9" id="KW-0472">Membrane</keyword>
<dbReference type="GO" id="GO:0015628">
    <property type="term" value="P:protein secretion by the type II secretion system"/>
    <property type="evidence" value="ECO:0007669"/>
    <property type="project" value="InterPro"/>
</dbReference>
<keyword evidence="5" id="KW-0997">Cell inner membrane</keyword>
<dbReference type="InterPro" id="IPR024230">
    <property type="entry name" value="GspL_cyto_dom"/>
</dbReference>
<comment type="function">
    <text evidence="10">Inner membrane component of the type II secretion system required for the energy-dependent secretion of extracellular factors such as proteases and toxins from the periplasm.</text>
</comment>
<dbReference type="RefSeq" id="WP_116016540.1">
    <property type="nucleotide sequence ID" value="NZ_QUOT01000001.1"/>
</dbReference>
<dbReference type="GO" id="GO:0015627">
    <property type="term" value="C:type II protein secretion system complex"/>
    <property type="evidence" value="ECO:0007669"/>
    <property type="project" value="InterPro"/>
</dbReference>
<feature type="compositionally biased region" description="Polar residues" evidence="11">
    <location>
        <begin position="384"/>
        <end position="403"/>
    </location>
</feature>
<name>A0A3E0U3S3_9GAMM</name>
<keyword evidence="4" id="KW-1003">Cell membrane</keyword>
<dbReference type="Proteomes" id="UP000256899">
    <property type="component" value="Unassembled WGS sequence"/>
</dbReference>
<dbReference type="GO" id="GO:0009276">
    <property type="term" value="C:Gram-negative-bacterium-type cell wall"/>
    <property type="evidence" value="ECO:0007669"/>
    <property type="project" value="InterPro"/>
</dbReference>
<evidence type="ECO:0000256" key="1">
    <source>
        <dbReference type="ARBA" id="ARBA00004377"/>
    </source>
</evidence>
<protein>
    <recommendedName>
        <fullName evidence="10">Type II secretion system protein L</fullName>
        <shortName evidence="10">T2SS protein L</shortName>
    </recommendedName>
</protein>
<evidence type="ECO:0000256" key="8">
    <source>
        <dbReference type="ARBA" id="ARBA00022989"/>
    </source>
</evidence>
<comment type="caution">
    <text evidence="14">The sequence shown here is derived from an EMBL/GenBank/DDBJ whole genome shotgun (WGS) entry which is preliminary data.</text>
</comment>
<feature type="domain" description="GspL cytoplasmic actin-ATPase-like" evidence="12">
    <location>
        <begin position="5"/>
        <end position="239"/>
    </location>
</feature>
<evidence type="ECO:0000313" key="15">
    <source>
        <dbReference type="Proteomes" id="UP000256899"/>
    </source>
</evidence>
<evidence type="ECO:0000256" key="11">
    <source>
        <dbReference type="SAM" id="MobiDB-lite"/>
    </source>
</evidence>
<evidence type="ECO:0000256" key="3">
    <source>
        <dbReference type="ARBA" id="ARBA00022448"/>
    </source>
</evidence>
<evidence type="ECO:0000256" key="10">
    <source>
        <dbReference type="PIRNR" id="PIRNR015761"/>
    </source>
</evidence>
<sequence>MSEILYIRLASKPEQAIAWLVWSTGQQEIIASGELPDAQALATISDKARQRQVIAIAPGSDVLLKALTVPAKNTKAMRQAVPYMLEDELAQDVDELFFAFAERAPAGSEHNCHVAIIERQLIQRWQAQLSDAGITCRVMVPETLLMPLIVDKWSVIAHQGQLVVRQGAWQGASLDESQWQFMTQHWQQLDPMPSFVNYSPIPSLPVSIECEEAPAELPLALFAAQQQRDINLLQGDFAVKTKRSPAIKYWAVAASLAAFTLLLQLGVKGSHWYQLNQSTEQLEQEIIATYKQAFPNTKRVRIATIRSQLKRKIAEASGSASEGDFLPMLAKLESAFASVPELQTSSLRYDGKRNELRLQAEANSYQAFDKFKSALEKSRLAVTQGAQNNQGNRVTGSFSIKES</sequence>
<keyword evidence="6" id="KW-0812">Transmembrane</keyword>
<feature type="domain" description="GspL periplasmic" evidence="13">
    <location>
        <begin position="249"/>
        <end position="402"/>
    </location>
</feature>
<feature type="region of interest" description="Disordered" evidence="11">
    <location>
        <begin position="382"/>
        <end position="403"/>
    </location>
</feature>
<dbReference type="InterPro" id="IPR043129">
    <property type="entry name" value="ATPase_NBD"/>
</dbReference>
<dbReference type="EMBL" id="QUOT01000001">
    <property type="protein sequence ID" value="REL31588.1"/>
    <property type="molecule type" value="Genomic_DNA"/>
</dbReference>
<evidence type="ECO:0000256" key="2">
    <source>
        <dbReference type="ARBA" id="ARBA00005318"/>
    </source>
</evidence>
<accession>A0A3E0U3S3</accession>
<dbReference type="Gene3D" id="3.30.1360.100">
    <property type="entry name" value="General secretion pathway protein M, EpsM"/>
    <property type="match status" value="1"/>
</dbReference>
<dbReference type="Pfam" id="PF12693">
    <property type="entry name" value="GspL_C"/>
    <property type="match status" value="1"/>
</dbReference>
<dbReference type="CDD" id="cd24017">
    <property type="entry name" value="ASKHA_T2SSL_N"/>
    <property type="match status" value="1"/>
</dbReference>
<evidence type="ECO:0000259" key="13">
    <source>
        <dbReference type="Pfam" id="PF12693"/>
    </source>
</evidence>
<dbReference type="Pfam" id="PF05134">
    <property type="entry name" value="T2SSL"/>
    <property type="match status" value="1"/>
</dbReference>
<proteinExistence type="inferred from homology"/>
<keyword evidence="3 10" id="KW-0813">Transport</keyword>
<evidence type="ECO:0000313" key="14">
    <source>
        <dbReference type="EMBL" id="REL31588.1"/>
    </source>
</evidence>
<dbReference type="Gene3D" id="3.30.420.380">
    <property type="match status" value="1"/>
</dbReference>
<evidence type="ECO:0000256" key="7">
    <source>
        <dbReference type="ARBA" id="ARBA00022927"/>
    </source>
</evidence>
<dbReference type="InterPro" id="IPR025691">
    <property type="entry name" value="GspL_pp_dom"/>
</dbReference>
<dbReference type="SUPFAM" id="SSF53067">
    <property type="entry name" value="Actin-like ATPase domain"/>
    <property type="match status" value="2"/>
</dbReference>
<comment type="subcellular location">
    <subcellularLocation>
        <location evidence="1">Cell inner membrane</location>
        <topology evidence="1">Single-pass membrane protein</topology>
    </subcellularLocation>
</comment>
<gene>
    <name evidence="14" type="primary">gspL</name>
    <name evidence="14" type="ORF">DXX94_13140</name>
</gene>
<evidence type="ECO:0000256" key="9">
    <source>
        <dbReference type="ARBA" id="ARBA00023136"/>
    </source>
</evidence>
<organism evidence="14 15">
    <name type="scientific">Thalassotalea euphylliae</name>
    <dbReference type="NCBI Taxonomy" id="1655234"/>
    <lineage>
        <taxon>Bacteria</taxon>
        <taxon>Pseudomonadati</taxon>
        <taxon>Pseudomonadota</taxon>
        <taxon>Gammaproteobacteria</taxon>
        <taxon>Alteromonadales</taxon>
        <taxon>Colwelliaceae</taxon>
        <taxon>Thalassotalea</taxon>
    </lineage>
</organism>
<evidence type="ECO:0000259" key="12">
    <source>
        <dbReference type="Pfam" id="PF05134"/>
    </source>
</evidence>
<evidence type="ECO:0000256" key="4">
    <source>
        <dbReference type="ARBA" id="ARBA00022475"/>
    </source>
</evidence>
<dbReference type="NCBIfam" id="TIGR01709">
    <property type="entry name" value="typeII_sec_gspL"/>
    <property type="match status" value="1"/>
</dbReference>
<dbReference type="AlphaFoldDB" id="A0A3E0U3S3"/>
<dbReference type="PIRSF" id="PIRSF015761">
    <property type="entry name" value="Protein_L"/>
    <property type="match status" value="1"/>
</dbReference>
<keyword evidence="8" id="KW-1133">Transmembrane helix</keyword>
<dbReference type="GO" id="GO:0005886">
    <property type="term" value="C:plasma membrane"/>
    <property type="evidence" value="ECO:0007669"/>
    <property type="project" value="UniProtKB-SubCell"/>
</dbReference>
<keyword evidence="15" id="KW-1185">Reference proteome</keyword>
<dbReference type="InterPro" id="IPR007812">
    <property type="entry name" value="T2SS_protein-GspL"/>
</dbReference>
<dbReference type="Gene3D" id="3.30.420.370">
    <property type="match status" value="1"/>
</dbReference>
<evidence type="ECO:0000256" key="6">
    <source>
        <dbReference type="ARBA" id="ARBA00022692"/>
    </source>
</evidence>
<keyword evidence="7 10" id="KW-0653">Protein transport</keyword>
<comment type="similarity">
    <text evidence="2 10">Belongs to the GSP L family.</text>
</comment>